<dbReference type="Proteomes" id="UP000719500">
    <property type="component" value="Unassembled WGS sequence"/>
</dbReference>
<keyword evidence="3 4" id="KW-0472">Membrane</keyword>
<dbReference type="CDD" id="cd06576">
    <property type="entry name" value="PASTA_Pbp2x-like_1"/>
    <property type="match status" value="1"/>
</dbReference>
<keyword evidence="7" id="KW-1185">Reference proteome</keyword>
<evidence type="ECO:0000256" key="4">
    <source>
        <dbReference type="SAM" id="Phobius"/>
    </source>
</evidence>
<feature type="domain" description="PASTA" evidence="5">
    <location>
        <begin position="749"/>
        <end position="816"/>
    </location>
</feature>
<feature type="transmembrane region" description="Helical" evidence="4">
    <location>
        <begin position="21"/>
        <end position="43"/>
    </location>
</feature>
<keyword evidence="4" id="KW-0812">Transmembrane</keyword>
<evidence type="ECO:0000256" key="3">
    <source>
        <dbReference type="ARBA" id="ARBA00023136"/>
    </source>
</evidence>
<gene>
    <name evidence="6" type="ORF">H9X91_03355</name>
</gene>
<evidence type="ECO:0000313" key="7">
    <source>
        <dbReference type="Proteomes" id="UP000719500"/>
    </source>
</evidence>
<reference evidence="6 7" key="1">
    <citation type="journal article" date="2021" name="Sci. Rep.">
        <title>The distribution of antibiotic resistance genes in chicken gut microbiota commensals.</title>
        <authorList>
            <person name="Juricova H."/>
            <person name="Matiasovicova J."/>
            <person name="Kubasova T."/>
            <person name="Cejkova D."/>
            <person name="Rychlik I."/>
        </authorList>
    </citation>
    <scope>NUCLEOTIDE SEQUENCE [LARGE SCALE GENOMIC DNA]</scope>
    <source>
        <strain evidence="6 7">An411</strain>
    </source>
</reference>
<dbReference type="Gene3D" id="3.40.710.10">
    <property type="entry name" value="DD-peptidase/beta-lactamase superfamily"/>
    <property type="match status" value="1"/>
</dbReference>
<dbReference type="InterPro" id="IPR001460">
    <property type="entry name" value="PCN-bd_Tpept"/>
</dbReference>
<dbReference type="Pfam" id="PF03793">
    <property type="entry name" value="PASTA"/>
    <property type="match status" value="2"/>
</dbReference>
<dbReference type="Gene3D" id="3.30.10.20">
    <property type="match status" value="2"/>
</dbReference>
<evidence type="ECO:0000259" key="5">
    <source>
        <dbReference type="PROSITE" id="PS51178"/>
    </source>
</evidence>
<comment type="caution">
    <text evidence="6">The sequence shown here is derived from an EMBL/GenBank/DDBJ whole genome shotgun (WGS) entry which is preliminary data.</text>
</comment>
<feature type="domain" description="PASTA" evidence="5">
    <location>
        <begin position="688"/>
        <end position="747"/>
    </location>
</feature>
<dbReference type="SMART" id="SM00740">
    <property type="entry name" value="PASTA"/>
    <property type="match status" value="2"/>
</dbReference>
<keyword evidence="4" id="KW-1133">Transmembrane helix</keyword>
<dbReference type="SUPFAM" id="SSF56601">
    <property type="entry name" value="beta-lactamase/transpeptidase-like"/>
    <property type="match status" value="1"/>
</dbReference>
<dbReference type="SUPFAM" id="SSF56519">
    <property type="entry name" value="Penicillin binding protein dimerisation domain"/>
    <property type="match status" value="1"/>
</dbReference>
<dbReference type="SUPFAM" id="SSF54184">
    <property type="entry name" value="Penicillin-binding protein 2x (pbp-2x), c-terminal domain"/>
    <property type="match status" value="1"/>
</dbReference>
<evidence type="ECO:0000256" key="1">
    <source>
        <dbReference type="ARBA" id="ARBA00004370"/>
    </source>
</evidence>
<comment type="similarity">
    <text evidence="2">Belongs to the transpeptidase family.</text>
</comment>
<dbReference type="PANTHER" id="PTHR30627">
    <property type="entry name" value="PEPTIDOGLYCAN D,D-TRANSPEPTIDASE"/>
    <property type="match status" value="1"/>
</dbReference>
<dbReference type="Pfam" id="PF00905">
    <property type="entry name" value="Transpeptidase"/>
    <property type="match status" value="1"/>
</dbReference>
<accession>A0ABS2FTS4</accession>
<dbReference type="InterPro" id="IPR036138">
    <property type="entry name" value="PBP_dimer_sf"/>
</dbReference>
<dbReference type="CDD" id="cd06577">
    <property type="entry name" value="PASTA_pknB"/>
    <property type="match status" value="1"/>
</dbReference>
<name>A0ABS2FTS4_9FIRM</name>
<comment type="subcellular location">
    <subcellularLocation>
        <location evidence="1">Membrane</location>
    </subcellularLocation>
</comment>
<dbReference type="InterPro" id="IPR050515">
    <property type="entry name" value="Beta-lactam/transpept"/>
</dbReference>
<dbReference type="RefSeq" id="WP_204802483.1">
    <property type="nucleotide sequence ID" value="NZ_JACSNX010000002.1"/>
</dbReference>
<organism evidence="6 7">
    <name type="scientific">Oscillibacter valericigenes</name>
    <dbReference type="NCBI Taxonomy" id="351091"/>
    <lineage>
        <taxon>Bacteria</taxon>
        <taxon>Bacillati</taxon>
        <taxon>Bacillota</taxon>
        <taxon>Clostridia</taxon>
        <taxon>Eubacteriales</taxon>
        <taxon>Oscillospiraceae</taxon>
        <taxon>Oscillibacter</taxon>
    </lineage>
</organism>
<dbReference type="InterPro" id="IPR012338">
    <property type="entry name" value="Beta-lactam/transpept-like"/>
</dbReference>
<dbReference type="PROSITE" id="PS51178">
    <property type="entry name" value="PASTA"/>
    <property type="match status" value="2"/>
</dbReference>
<dbReference type="Gene3D" id="3.90.1310.10">
    <property type="entry name" value="Penicillin-binding protein 2a (Domain 2)"/>
    <property type="match status" value="1"/>
</dbReference>
<proteinExistence type="inferred from homology"/>
<dbReference type="Pfam" id="PF03717">
    <property type="entry name" value="PBP_dimer"/>
    <property type="match status" value="1"/>
</dbReference>
<evidence type="ECO:0000313" key="6">
    <source>
        <dbReference type="EMBL" id="MBM6850473.1"/>
    </source>
</evidence>
<sequence length="821" mass="88590">MANRPRRKSDAARRANQVIRGRTMLVMVLLGVATFTVLFMKLYDLQINQYDTLHARAVGQQTDSSVISASRGTIYDKNGEIMAISYSAETVYVDPHQIQLFVESQQEDIQAAAEKAAENGETYTAPEVLDQAYIARGLSRILEVDEDTILEQLDRTSNKYWVVKSKVDQDVADEVRRFINGEIDEEGNQLTTTDADGNTVLISTGGRPKRLQGIALTPDTKRLYPFGSLAGNVIGFVNAQNVGSYGLESAYDDVLNGSSGLTVTATDVNGTPLLYNYEQYYDAENGNSLVLTLDTNVQYYLEKGLESMLDKYDAKYGGTGIVMDVNSGAILAMASYPNYDPSDYSTIYSDQLQELLDAELAEIQQNRSSYKTEEEYQTALDKALGNAQNQQWRNKCYQDTYEPGSTYKPITLAMALEEGLVNMNSTFNCTGVVQVGPWQIHCSKRSGHGLQILKEAVGNSCNPAFIDIGSRVGGEKYYEYMESFGLLEETGVDLVGEATGIANQEGLLTDASALASYSFGQTFTVTPLELIRAQAATINGGYLYTPYLVEQVLDDEGNVISQHEPQAVRQVISEETSAKVRECLEWVISDGGGRNGQVAGYRIGGKTGTADKTGTRNTTREVVVSFMCFAPADDPQIIMLLTMDTPSRTTGTAVYGGTMVAPVASQIMSEILPQLGIEPDYTAEELVGADTTVPNLVGETRADAEDRLESLGFSYRTVGDGDTVTDQTPVGGAIVPGNATIILYLGEEKPDTPCTVPNVVGMTASAANKAITNAGLIMKVTGTTSASSGNVYAITQSIPGGTEAAAGTVVTVQFGDNSVLD</sequence>
<dbReference type="InterPro" id="IPR005543">
    <property type="entry name" value="PASTA_dom"/>
</dbReference>
<evidence type="ECO:0000256" key="2">
    <source>
        <dbReference type="ARBA" id="ARBA00007171"/>
    </source>
</evidence>
<dbReference type="PANTHER" id="PTHR30627:SF1">
    <property type="entry name" value="PEPTIDOGLYCAN D,D-TRANSPEPTIDASE FTSI"/>
    <property type="match status" value="1"/>
</dbReference>
<dbReference type="InterPro" id="IPR005311">
    <property type="entry name" value="PBP_dimer"/>
</dbReference>
<protein>
    <submittedName>
        <fullName evidence="6">PASTA domain-containing protein</fullName>
    </submittedName>
</protein>
<dbReference type="EMBL" id="JACSNX010000002">
    <property type="protein sequence ID" value="MBM6850473.1"/>
    <property type="molecule type" value="Genomic_DNA"/>
</dbReference>